<dbReference type="InterPro" id="IPR011649">
    <property type="entry name" value="KaiB_domain"/>
</dbReference>
<dbReference type="Pfam" id="PF07689">
    <property type="entry name" value="KaiB"/>
    <property type="match status" value="1"/>
</dbReference>
<feature type="domain" description="KaiB" evidence="1">
    <location>
        <begin position="22"/>
        <end position="103"/>
    </location>
</feature>
<name>I0K3H9_9BACT</name>
<dbReference type="SMART" id="SM01248">
    <property type="entry name" value="KaiB"/>
    <property type="match status" value="1"/>
</dbReference>
<evidence type="ECO:0000313" key="2">
    <source>
        <dbReference type="EMBL" id="CCG98682.1"/>
    </source>
</evidence>
<dbReference type="CDD" id="cd02978">
    <property type="entry name" value="KaiB_like"/>
    <property type="match status" value="1"/>
</dbReference>
<dbReference type="OrthoDB" id="5458519at2"/>
<reference evidence="2 3" key="1">
    <citation type="journal article" date="2012" name="J. Bacteriol.">
        <title>Genome Sequence of Fibrella aestuarina BUZ 2T, a Filamentous Marine Bacterium.</title>
        <authorList>
            <person name="Filippini M."/>
            <person name="Qi W."/>
            <person name="Blom J."/>
            <person name="Goesmann A."/>
            <person name="Smits T.H."/>
            <person name="Bagheri H.C."/>
        </authorList>
    </citation>
    <scope>NUCLEOTIDE SEQUENCE [LARGE SCALE GENOMIC DNA]</scope>
    <source>
        <strain evidence="3">BUZ 2T</strain>
    </source>
</reference>
<dbReference type="KEGG" id="fae:FAES_0671"/>
<dbReference type="InterPro" id="IPR036249">
    <property type="entry name" value="Thioredoxin-like_sf"/>
</dbReference>
<dbReference type="PANTHER" id="PTHR41709:SF2">
    <property type="entry name" value="CIRCADIAN CLOCK PROTEIN KAIB2"/>
    <property type="match status" value="1"/>
</dbReference>
<dbReference type="GO" id="GO:0048511">
    <property type="term" value="P:rhythmic process"/>
    <property type="evidence" value="ECO:0007669"/>
    <property type="project" value="InterPro"/>
</dbReference>
<dbReference type="SUPFAM" id="SSF52833">
    <property type="entry name" value="Thioredoxin-like"/>
    <property type="match status" value="1"/>
</dbReference>
<keyword evidence="3" id="KW-1185">Reference proteome</keyword>
<dbReference type="AlphaFoldDB" id="I0K3H9"/>
<organism evidence="2 3">
    <name type="scientific">Fibrella aestuarina BUZ 2</name>
    <dbReference type="NCBI Taxonomy" id="1166018"/>
    <lineage>
        <taxon>Bacteria</taxon>
        <taxon>Pseudomonadati</taxon>
        <taxon>Bacteroidota</taxon>
        <taxon>Cytophagia</taxon>
        <taxon>Cytophagales</taxon>
        <taxon>Spirosomataceae</taxon>
        <taxon>Fibrella</taxon>
    </lineage>
</organism>
<dbReference type="HOGENOM" id="CLU_144073_1_1_10"/>
<gene>
    <name evidence="2" type="ORF">FAES_0671</name>
</gene>
<dbReference type="EMBL" id="HE796683">
    <property type="protein sequence ID" value="CCG98682.1"/>
    <property type="molecule type" value="Genomic_DNA"/>
</dbReference>
<dbReference type="eggNOG" id="COG4251">
    <property type="taxonomic scope" value="Bacteria"/>
</dbReference>
<dbReference type="RefSeq" id="WP_015329782.1">
    <property type="nucleotide sequence ID" value="NC_020054.1"/>
</dbReference>
<sequence>MNTLDPTDEPTPENGDAPYQLSLFVTGASVNSVRAITNLKQLCETYLPGRYALEVIDVHQQRDIAERHQIIALPLLIKRLPLPERRLIGDMSNTEKVLQGLGLAAPFA</sequence>
<evidence type="ECO:0000313" key="3">
    <source>
        <dbReference type="Proteomes" id="UP000011058"/>
    </source>
</evidence>
<accession>I0K3H9</accession>
<dbReference type="InterPro" id="IPR039022">
    <property type="entry name" value="KaiB-like"/>
</dbReference>
<protein>
    <submittedName>
        <fullName evidence="2">KaiB domain protein</fullName>
    </submittedName>
</protein>
<evidence type="ECO:0000259" key="1">
    <source>
        <dbReference type="SMART" id="SM01248"/>
    </source>
</evidence>
<dbReference type="PANTHER" id="PTHR41709">
    <property type="entry name" value="KAIB-LIKE PROTEIN 1"/>
    <property type="match status" value="1"/>
</dbReference>
<dbReference type="Gene3D" id="3.40.30.10">
    <property type="entry name" value="Glutaredoxin"/>
    <property type="match status" value="1"/>
</dbReference>
<dbReference type="Proteomes" id="UP000011058">
    <property type="component" value="Chromosome"/>
</dbReference>
<dbReference type="STRING" id="1166018.FAES_0671"/>
<proteinExistence type="predicted"/>